<feature type="compositionally biased region" description="Polar residues" evidence="1">
    <location>
        <begin position="334"/>
        <end position="344"/>
    </location>
</feature>
<dbReference type="Proteomes" id="UP000789572">
    <property type="component" value="Unassembled WGS sequence"/>
</dbReference>
<dbReference type="EMBL" id="CAJVPJ010000514">
    <property type="protein sequence ID" value="CAG8532782.1"/>
    <property type="molecule type" value="Genomic_DNA"/>
</dbReference>
<protein>
    <submittedName>
        <fullName evidence="2">1611_t:CDS:1</fullName>
    </submittedName>
</protein>
<proteinExistence type="predicted"/>
<reference evidence="2" key="1">
    <citation type="submission" date="2021-06" db="EMBL/GenBank/DDBJ databases">
        <authorList>
            <person name="Kallberg Y."/>
            <person name="Tangrot J."/>
            <person name="Rosling A."/>
        </authorList>
    </citation>
    <scope>NUCLEOTIDE SEQUENCE</scope>
    <source>
        <strain evidence="2">IA702</strain>
    </source>
</reference>
<comment type="caution">
    <text evidence="2">The sequence shown here is derived from an EMBL/GenBank/DDBJ whole genome shotgun (WGS) entry which is preliminary data.</text>
</comment>
<evidence type="ECO:0000256" key="1">
    <source>
        <dbReference type="SAM" id="MobiDB-lite"/>
    </source>
</evidence>
<dbReference type="AlphaFoldDB" id="A0A9N9AJI2"/>
<feature type="region of interest" description="Disordered" evidence="1">
    <location>
        <begin position="324"/>
        <end position="344"/>
    </location>
</feature>
<gene>
    <name evidence="2" type="ORF">POCULU_LOCUS4141</name>
</gene>
<accession>A0A9N9AJI2</accession>
<evidence type="ECO:0000313" key="3">
    <source>
        <dbReference type="Proteomes" id="UP000789572"/>
    </source>
</evidence>
<name>A0A9N9AJI2_9GLOM</name>
<organism evidence="2 3">
    <name type="scientific">Paraglomus occultum</name>
    <dbReference type="NCBI Taxonomy" id="144539"/>
    <lineage>
        <taxon>Eukaryota</taxon>
        <taxon>Fungi</taxon>
        <taxon>Fungi incertae sedis</taxon>
        <taxon>Mucoromycota</taxon>
        <taxon>Glomeromycotina</taxon>
        <taxon>Glomeromycetes</taxon>
        <taxon>Paraglomerales</taxon>
        <taxon>Paraglomeraceae</taxon>
        <taxon>Paraglomus</taxon>
    </lineage>
</organism>
<dbReference type="OrthoDB" id="2149471at2759"/>
<evidence type="ECO:0000313" key="2">
    <source>
        <dbReference type="EMBL" id="CAG8532782.1"/>
    </source>
</evidence>
<keyword evidence="3" id="KW-1185">Reference proteome</keyword>
<sequence>MYCQLICQCNGSFNSHLIGIYNNDKPQNEKKELGNIVMVVGRERVDAQRNANKLGRVSNPRAVWATQKLLSLTSLELNTSNYQSFSLIPLIAFNEPGLNTVHHTTPVSAHDLISLKSVQIKENLMEAFFTTLQEFAASLVVQTRELNTALSTPALSLLHGRQAESLGEFSKQAKALLDEALEVERTPNMKYPIGEFFNIAEEGYRKMQENITMLEETLKDFGYEKRPLEEGEGERLAANCNCPDPTASSIDLIPATDQKTPRELLTPPMRKVFAEVNLKSPTLESLGISNQALALIRDEPTPMPEHVLDWNDITNSPNLCDVRTPTLEKDPPLRTSSHSTNSLTESGELLRRQLVYKDGDKSKLEYLEIRKIDPEEFKKLGYFCQQTSFERLNNVVMDINDIIRDKMNKARYDHDTVWDEVTAEELETDIGIGVLESREKSAVLLALMQLGRIEVRGSPTQANKRYRIL</sequence>